<protein>
    <submittedName>
        <fullName evidence="6 7">F-box/LRR-repeat protein At3g28410</fullName>
    </submittedName>
</protein>
<dbReference type="InterPro" id="IPR036047">
    <property type="entry name" value="F-box-like_dom_sf"/>
</dbReference>
<dbReference type="SUPFAM" id="SSF81383">
    <property type="entry name" value="F-box domain"/>
    <property type="match status" value="1"/>
</dbReference>
<reference evidence="4" key="1">
    <citation type="journal article" date="2017" name="Plant J.">
        <title>The pomegranate (Punica granatum L.) genome and the genomics of punicalagin biosynthesis.</title>
        <authorList>
            <person name="Qin G."/>
            <person name="Xu C."/>
            <person name="Ming R."/>
            <person name="Tang H."/>
            <person name="Guyot R."/>
            <person name="Kramer E.M."/>
            <person name="Hu Y."/>
            <person name="Yi X."/>
            <person name="Qi Y."/>
            <person name="Xu X."/>
            <person name="Gao Z."/>
            <person name="Pan H."/>
            <person name="Jian J."/>
            <person name="Tian Y."/>
            <person name="Yue Z."/>
            <person name="Xu Y."/>
        </authorList>
    </citation>
    <scope>NUCLEOTIDE SEQUENCE [LARGE SCALE GENOMIC DNA]</scope>
    <source>
        <strain evidence="4">cv. Dabenzi</strain>
    </source>
</reference>
<evidence type="ECO:0000313" key="6">
    <source>
        <dbReference type="RefSeq" id="XP_031405875.1"/>
    </source>
</evidence>
<dbReference type="AlphaFoldDB" id="A0A218VV73"/>
<dbReference type="Proteomes" id="UP000197138">
    <property type="component" value="Unassembled WGS sequence"/>
</dbReference>
<evidence type="ECO:0000313" key="7">
    <source>
        <dbReference type="RefSeq" id="XP_031405876.1"/>
    </source>
</evidence>
<evidence type="ECO:0000313" key="3">
    <source>
        <dbReference type="EMBL" id="OWM63802.1"/>
    </source>
</evidence>
<feature type="domain" description="At1g61320/AtMIF1 LRR" evidence="2">
    <location>
        <begin position="123"/>
        <end position="262"/>
    </location>
</feature>
<organism evidence="3 4">
    <name type="scientific">Punica granatum</name>
    <name type="common">Pomegranate</name>
    <dbReference type="NCBI Taxonomy" id="22663"/>
    <lineage>
        <taxon>Eukaryota</taxon>
        <taxon>Viridiplantae</taxon>
        <taxon>Streptophyta</taxon>
        <taxon>Embryophyta</taxon>
        <taxon>Tracheophyta</taxon>
        <taxon>Spermatophyta</taxon>
        <taxon>Magnoliopsida</taxon>
        <taxon>eudicotyledons</taxon>
        <taxon>Gunneridae</taxon>
        <taxon>Pentapetalae</taxon>
        <taxon>rosids</taxon>
        <taxon>malvids</taxon>
        <taxon>Myrtales</taxon>
        <taxon>Lythraceae</taxon>
        <taxon>Punica</taxon>
    </lineage>
</organism>
<reference evidence="3" key="2">
    <citation type="submission" date="2017-06" db="EMBL/GenBank/DDBJ databases">
        <title>The pomegranate genome and the genomics of punicalagin biosynthesis.</title>
        <authorList>
            <person name="Xu C."/>
        </authorList>
    </citation>
    <scope>NUCLEOTIDE SEQUENCE [LARGE SCALE GENOMIC DNA]</scope>
    <source>
        <tissue evidence="3">Fresh leaf</tissue>
    </source>
</reference>
<dbReference type="EMBL" id="MTKT01005880">
    <property type="protein sequence ID" value="OWM63802.1"/>
    <property type="molecule type" value="Genomic_DNA"/>
</dbReference>
<reference evidence="6 7" key="4">
    <citation type="submission" date="2025-04" db="UniProtKB">
        <authorList>
            <consortium name="RefSeq"/>
        </authorList>
    </citation>
    <scope>IDENTIFICATION</scope>
    <source>
        <tissue evidence="6 7">Leaf</tissue>
    </source>
</reference>
<evidence type="ECO:0000313" key="4">
    <source>
        <dbReference type="Proteomes" id="UP000197138"/>
    </source>
</evidence>
<evidence type="ECO:0000313" key="5">
    <source>
        <dbReference type="Proteomes" id="UP000515151"/>
    </source>
</evidence>
<dbReference type="Gene3D" id="3.80.10.10">
    <property type="entry name" value="Ribonuclease Inhibitor"/>
    <property type="match status" value="2"/>
</dbReference>
<dbReference type="InterPro" id="IPR001810">
    <property type="entry name" value="F-box_dom"/>
</dbReference>
<evidence type="ECO:0000259" key="2">
    <source>
        <dbReference type="Pfam" id="PF23622"/>
    </source>
</evidence>
<dbReference type="GeneID" id="116214626"/>
<dbReference type="InterPro" id="IPR032675">
    <property type="entry name" value="LRR_dom_sf"/>
</dbReference>
<sequence length="464" mass="52411">MEWERSFRRKARKGEAGLAAEMDVDKFSTLPEHVQHHILSFIPSIEEVANTSLVSKSWLGTWRSFLITDFKPWLILPDADVSDFMETGLGEYGKSFVKFVDGALMRSREGMPRFGFFVNAELAPHLDRWLGMALDCHVKELSINIMSDLPYSIPARVLSAHFIKTLTLTGGVEIDGISAVSLPSLRLLHLVCTLIDNQMFQRLLGGCPLLEDLSLCSCGLLSEIKVPNLHYLERVTVAGMGPEIKVVSIEAPGLESFKLDRGYQYVRVRDIGLAVHVSPNVRCLELLGLDQTDEQFCQFLSKLPLLESLILHRCMLLKRIEISNPLLKKISIENCDNLVDIRMDTPKLLSFYYETADTLPSIWTENSPYSCATGFKFLLWRDPSASWFQKFQEFVGRCSTAFRCLESTVLLLERDDEMEDEMTKKVVLSAPGIQHLKLMLVASQSSYPLILDGLFSACRPTTFL</sequence>
<dbReference type="Pfam" id="PF23622">
    <property type="entry name" value="LRR_At1g61320_AtMIF1"/>
    <property type="match status" value="1"/>
</dbReference>
<dbReference type="Pfam" id="PF00646">
    <property type="entry name" value="F-box"/>
    <property type="match status" value="1"/>
</dbReference>
<feature type="domain" description="F-box" evidence="1">
    <location>
        <begin position="27"/>
        <end position="66"/>
    </location>
</feature>
<evidence type="ECO:0000259" key="1">
    <source>
        <dbReference type="Pfam" id="PF00646"/>
    </source>
</evidence>
<name>A0A218VV73_PUNGR</name>
<dbReference type="Proteomes" id="UP000515151">
    <property type="component" value="Chromosome 7"/>
</dbReference>
<reference evidence="5" key="3">
    <citation type="journal article" date="2020" name="Plant Biotechnol. J.">
        <title>The pomegranate (Punica granatum L.) draft genome dissects genetic divergence between soft- and hard-seeded cultivars.</title>
        <authorList>
            <person name="Luo X."/>
            <person name="Li H."/>
            <person name="Wu Z."/>
            <person name="Yao W."/>
            <person name="Zhao P."/>
            <person name="Cao D."/>
            <person name="Yu H."/>
            <person name="Li K."/>
            <person name="Poudel K."/>
            <person name="Zhao D."/>
            <person name="Zhang F."/>
            <person name="Xia X."/>
            <person name="Chen L."/>
            <person name="Wang Q."/>
            <person name="Jing D."/>
            <person name="Cao S."/>
        </authorList>
    </citation>
    <scope>NUCLEOTIDE SEQUENCE [LARGE SCALE GENOMIC DNA]</scope>
</reference>
<proteinExistence type="predicted"/>
<dbReference type="PANTHER" id="PTHR34145">
    <property type="entry name" value="OS02G0105600 PROTEIN"/>
    <property type="match status" value="1"/>
</dbReference>
<keyword evidence="5" id="KW-1185">Reference proteome</keyword>
<dbReference type="SUPFAM" id="SSF52058">
    <property type="entry name" value="L domain-like"/>
    <property type="match status" value="1"/>
</dbReference>
<dbReference type="RefSeq" id="XP_031405875.1">
    <property type="nucleotide sequence ID" value="XM_031550015.1"/>
</dbReference>
<dbReference type="InterPro" id="IPR053772">
    <property type="entry name" value="At1g61320/At1g61330-like"/>
</dbReference>
<accession>A0A218VV73</accession>
<gene>
    <name evidence="6 7" type="primary">LOC116214626</name>
    <name evidence="3" type="ORF">CDL15_Pgr006064</name>
</gene>
<dbReference type="OrthoDB" id="612216at2759"/>
<dbReference type="RefSeq" id="XP_031405876.1">
    <property type="nucleotide sequence ID" value="XM_031550016.1"/>
</dbReference>
<dbReference type="InterPro" id="IPR055357">
    <property type="entry name" value="LRR_At1g61320_AtMIF1"/>
</dbReference>